<gene>
    <name evidence="2" type="ORF">SAMN02927916_2126</name>
</gene>
<reference evidence="2 3" key="1">
    <citation type="submission" date="2016-10" db="EMBL/GenBank/DDBJ databases">
        <authorList>
            <person name="Varghese N."/>
            <person name="Submissions S."/>
        </authorList>
    </citation>
    <scope>NUCLEOTIDE SEQUENCE [LARGE SCALE GENOMIC DNA]</scope>
    <source>
        <strain evidence="2 3">CGMCC 1.6859</strain>
    </source>
</reference>
<keyword evidence="3" id="KW-1185">Reference proteome</keyword>
<evidence type="ECO:0000313" key="3">
    <source>
        <dbReference type="Proteomes" id="UP000199307"/>
    </source>
</evidence>
<name>A0ABY0LNZ7_9FLAO</name>
<organism evidence="2 3">
    <name type="scientific">Flavobacterium anhuiense</name>
    <dbReference type="NCBI Taxonomy" id="459526"/>
    <lineage>
        <taxon>Bacteria</taxon>
        <taxon>Pseudomonadati</taxon>
        <taxon>Bacteroidota</taxon>
        <taxon>Flavobacteriia</taxon>
        <taxon>Flavobacteriales</taxon>
        <taxon>Flavobacteriaceae</taxon>
        <taxon>Flavobacterium</taxon>
    </lineage>
</organism>
<comment type="caution">
    <text evidence="2">The sequence shown here is derived from an EMBL/GenBank/DDBJ whole genome shotgun (WGS) entry which is preliminary data.</text>
</comment>
<dbReference type="EMBL" id="FMVC01000003">
    <property type="protein sequence ID" value="SCY45072.1"/>
    <property type="molecule type" value="Genomic_DNA"/>
</dbReference>
<accession>A0ABY0LNZ7</accession>
<evidence type="ECO:0000256" key="1">
    <source>
        <dbReference type="SAM" id="MobiDB-lite"/>
    </source>
</evidence>
<evidence type="ECO:0000313" key="2">
    <source>
        <dbReference type="EMBL" id="SCY45072.1"/>
    </source>
</evidence>
<feature type="compositionally biased region" description="Basic residues" evidence="1">
    <location>
        <begin position="46"/>
        <end position="63"/>
    </location>
</feature>
<proteinExistence type="predicted"/>
<sequence length="63" mass="7397">MKIGICLIKYINNSSNKENNIISLPQVHTNKYLTYQNYTNTENQHFKNKKNGKKNKRKSILPS</sequence>
<feature type="region of interest" description="Disordered" evidence="1">
    <location>
        <begin position="41"/>
        <end position="63"/>
    </location>
</feature>
<dbReference type="Proteomes" id="UP000199307">
    <property type="component" value="Unassembled WGS sequence"/>
</dbReference>
<protein>
    <submittedName>
        <fullName evidence="2">Uncharacterized protein</fullName>
    </submittedName>
</protein>